<dbReference type="PROSITE" id="PS00759">
    <property type="entry name" value="ARGE_DAPE_CPG2_2"/>
    <property type="match status" value="1"/>
</dbReference>
<dbReference type="Pfam" id="PF07687">
    <property type="entry name" value="M20_dimer"/>
    <property type="match status" value="1"/>
</dbReference>
<evidence type="ECO:0000256" key="3">
    <source>
        <dbReference type="ARBA" id="ARBA00022723"/>
    </source>
</evidence>
<dbReference type="Gene3D" id="3.40.630.10">
    <property type="entry name" value="Zn peptidases"/>
    <property type="match status" value="1"/>
</dbReference>
<evidence type="ECO:0000256" key="4">
    <source>
        <dbReference type="ARBA" id="ARBA00022801"/>
    </source>
</evidence>
<dbReference type="GO" id="GO:0016787">
    <property type="term" value="F:hydrolase activity"/>
    <property type="evidence" value="ECO:0007669"/>
    <property type="project" value="UniProtKB-KW"/>
</dbReference>
<dbReference type="OrthoDB" id="3064516at2759"/>
<dbReference type="PANTHER" id="PTHR43808:SF30">
    <property type="entry name" value="ACETYLORNITHINE DEACETYLASE"/>
    <property type="match status" value="1"/>
</dbReference>
<dbReference type="PANTHER" id="PTHR43808">
    <property type="entry name" value="ACETYLORNITHINE DEACETYLASE"/>
    <property type="match status" value="1"/>
</dbReference>
<feature type="domain" description="Peptidase M20 dimerisation" evidence="7">
    <location>
        <begin position="224"/>
        <end position="328"/>
    </location>
</feature>
<dbReference type="KEGG" id="tmn:UCRPA7_5056"/>
<evidence type="ECO:0000256" key="6">
    <source>
        <dbReference type="SAM" id="SignalP"/>
    </source>
</evidence>
<proteinExistence type="inferred from homology"/>
<dbReference type="GO" id="GO:0046872">
    <property type="term" value="F:metal ion binding"/>
    <property type="evidence" value="ECO:0007669"/>
    <property type="project" value="UniProtKB-KW"/>
</dbReference>
<dbReference type="Proteomes" id="UP000014074">
    <property type="component" value="Unassembled WGS sequence"/>
</dbReference>
<sequence>MLSRVFLCLVAGLVLANGSVLEHQRPIAVTDVDNDIDADAAPSYRADLLALHKALVEIPSVTGNEAAVAEYLVDYFTYHDWSAKLEAVPGKSDKTGADRFNVLAWPPSEKDSKPKVLVTSHIDVVPPHIPYSISDEKPTRATVIKGRGSVDAKGSVAAQITAVEELLSSEDIEPEELMLLFVVDEEKGGAGMRYFSDTLQRLDPPRSFEAVIFGEPTELKLACGHKGGLVCFAEAHGKAGHSGYPWLGKSATELLMRGLVRILDTDLGSSEDWGNSTINVGLIEGGVAGNVIPERATATLMGRIALTAEQGGHEAIVKKMEEVIKSVDDEDLILDCPAGSPVVKCDCDVGGKPLVAFFRCISYRWQMLTLGLALGFETIVANYGTDIPNLKGNHTRYLYGPGTILVAHSDHEALTVGDLEDAVEGFKKLITHALKG</sequence>
<dbReference type="EMBL" id="KB933151">
    <property type="protein sequence ID" value="EON99428.1"/>
    <property type="molecule type" value="Genomic_DNA"/>
</dbReference>
<dbReference type="SUPFAM" id="SSF53187">
    <property type="entry name" value="Zn-dependent exopeptidases"/>
    <property type="match status" value="1"/>
</dbReference>
<evidence type="ECO:0000313" key="9">
    <source>
        <dbReference type="Proteomes" id="UP000014074"/>
    </source>
</evidence>
<keyword evidence="3" id="KW-0479">Metal-binding</keyword>
<keyword evidence="5" id="KW-0862">Zinc</keyword>
<dbReference type="HOGENOM" id="CLU_021802_3_0_1"/>
<comment type="cofactor">
    <cofactor evidence="1">
        <name>Zn(2+)</name>
        <dbReference type="ChEBI" id="CHEBI:29105"/>
    </cofactor>
</comment>
<feature type="chain" id="PRO_5004452062" evidence="6">
    <location>
        <begin position="17"/>
        <end position="436"/>
    </location>
</feature>
<evidence type="ECO:0000256" key="2">
    <source>
        <dbReference type="ARBA" id="ARBA00006247"/>
    </source>
</evidence>
<dbReference type="InterPro" id="IPR036264">
    <property type="entry name" value="Bact_exopeptidase_dim_dom"/>
</dbReference>
<reference evidence="9" key="1">
    <citation type="journal article" date="2013" name="Genome Announc.">
        <title>Draft genome sequence of the ascomycete Phaeoacremonium aleophilum strain UCR-PA7, a causal agent of the esca disease complex in grapevines.</title>
        <authorList>
            <person name="Blanco-Ulate B."/>
            <person name="Rolshausen P."/>
            <person name="Cantu D."/>
        </authorList>
    </citation>
    <scope>NUCLEOTIDE SEQUENCE [LARGE SCALE GENOMIC DNA]</scope>
    <source>
        <strain evidence="9">UCR-PA7</strain>
    </source>
</reference>
<organism evidence="8 9">
    <name type="scientific">Phaeoacremonium minimum (strain UCR-PA7)</name>
    <name type="common">Esca disease fungus</name>
    <name type="synonym">Togninia minima</name>
    <dbReference type="NCBI Taxonomy" id="1286976"/>
    <lineage>
        <taxon>Eukaryota</taxon>
        <taxon>Fungi</taxon>
        <taxon>Dikarya</taxon>
        <taxon>Ascomycota</taxon>
        <taxon>Pezizomycotina</taxon>
        <taxon>Sordariomycetes</taxon>
        <taxon>Sordariomycetidae</taxon>
        <taxon>Togniniales</taxon>
        <taxon>Togniniaceae</taxon>
        <taxon>Phaeoacremonium</taxon>
    </lineage>
</organism>
<keyword evidence="6" id="KW-0732">Signal</keyword>
<dbReference type="InterPro" id="IPR050072">
    <property type="entry name" value="Peptidase_M20A"/>
</dbReference>
<name>R8BJA9_PHAM7</name>
<keyword evidence="4" id="KW-0378">Hydrolase</keyword>
<evidence type="ECO:0000259" key="7">
    <source>
        <dbReference type="Pfam" id="PF07687"/>
    </source>
</evidence>
<feature type="signal peptide" evidence="6">
    <location>
        <begin position="1"/>
        <end position="16"/>
    </location>
</feature>
<dbReference type="AlphaFoldDB" id="R8BJA9"/>
<evidence type="ECO:0000256" key="5">
    <source>
        <dbReference type="ARBA" id="ARBA00022833"/>
    </source>
</evidence>
<dbReference type="InterPro" id="IPR011650">
    <property type="entry name" value="Peptidase_M20_dimer"/>
</dbReference>
<evidence type="ECO:0000256" key="1">
    <source>
        <dbReference type="ARBA" id="ARBA00001947"/>
    </source>
</evidence>
<evidence type="ECO:0000313" key="8">
    <source>
        <dbReference type="EMBL" id="EON99428.1"/>
    </source>
</evidence>
<dbReference type="InterPro" id="IPR002933">
    <property type="entry name" value="Peptidase_M20"/>
</dbReference>
<dbReference type="Pfam" id="PF01546">
    <property type="entry name" value="Peptidase_M20"/>
    <property type="match status" value="1"/>
</dbReference>
<dbReference type="GeneID" id="19325572"/>
<comment type="similarity">
    <text evidence="2">Belongs to the peptidase M20A family.</text>
</comment>
<dbReference type="CDD" id="cd05652">
    <property type="entry name" value="M20_ArgE_DapE-like_fungal"/>
    <property type="match status" value="1"/>
</dbReference>
<accession>R8BJA9</accession>
<protein>
    <submittedName>
        <fullName evidence="8">Putative acetylornithine deacetylase protein</fullName>
    </submittedName>
</protein>
<dbReference type="RefSeq" id="XP_007915796.1">
    <property type="nucleotide sequence ID" value="XM_007917605.1"/>
</dbReference>
<dbReference type="eggNOG" id="KOG2275">
    <property type="taxonomic scope" value="Eukaryota"/>
</dbReference>
<dbReference type="SUPFAM" id="SSF55031">
    <property type="entry name" value="Bacterial exopeptidase dimerisation domain"/>
    <property type="match status" value="1"/>
</dbReference>
<dbReference type="PROSITE" id="PS00758">
    <property type="entry name" value="ARGE_DAPE_CPG2_1"/>
    <property type="match status" value="1"/>
</dbReference>
<dbReference type="Gene3D" id="3.30.70.360">
    <property type="match status" value="1"/>
</dbReference>
<keyword evidence="9" id="KW-1185">Reference proteome</keyword>
<gene>
    <name evidence="8" type="ORF">UCRPA7_5056</name>
</gene>
<dbReference type="InterPro" id="IPR001261">
    <property type="entry name" value="ArgE/DapE_CS"/>
</dbReference>